<feature type="region of interest" description="Disordered" evidence="1">
    <location>
        <begin position="654"/>
        <end position="676"/>
    </location>
</feature>
<dbReference type="EMBL" id="KZ613950">
    <property type="protein sequence ID" value="PMD36835.1"/>
    <property type="molecule type" value="Genomic_DNA"/>
</dbReference>
<feature type="compositionally biased region" description="Polar residues" evidence="1">
    <location>
        <begin position="72"/>
        <end position="104"/>
    </location>
</feature>
<feature type="compositionally biased region" description="Acidic residues" evidence="1">
    <location>
        <begin position="291"/>
        <end position="320"/>
    </location>
</feature>
<gene>
    <name evidence="2" type="ORF">L207DRAFT_532422</name>
</gene>
<feature type="region of interest" description="Disordered" evidence="1">
    <location>
        <begin position="61"/>
        <end position="163"/>
    </location>
</feature>
<evidence type="ECO:0000256" key="1">
    <source>
        <dbReference type="SAM" id="MobiDB-lite"/>
    </source>
</evidence>
<keyword evidence="3" id="KW-1185">Reference proteome</keyword>
<feature type="region of interest" description="Disordered" evidence="1">
    <location>
        <begin position="291"/>
        <end position="321"/>
    </location>
</feature>
<evidence type="ECO:0000313" key="3">
    <source>
        <dbReference type="Proteomes" id="UP000235786"/>
    </source>
</evidence>
<feature type="compositionally biased region" description="Low complexity" evidence="1">
    <location>
        <begin position="154"/>
        <end position="163"/>
    </location>
</feature>
<feature type="compositionally biased region" description="Low complexity" evidence="1">
    <location>
        <begin position="108"/>
        <end position="118"/>
    </location>
</feature>
<protein>
    <submittedName>
        <fullName evidence="2">Uncharacterized protein</fullName>
    </submittedName>
</protein>
<sequence>MHPIDEVLAREGKEQNAEQREYYTTMYQELHSDLREKILTCPPEFLTRRLALFFVHQYNTTLTCPSPSPSPNTLDLPSTSTDVNDPRSLSTPTFKNLESSTAATLNDPASADTPTLSTPAPPAAPAPTTNDPASPDTSTIDNPAPHNTPTANDPQTPTTAPLCTCPSPPLTLTHPTAADTSFLHSLSLLTTFNSLTHQITSLLQRTTRKFARAPQHQQEETEYILLAVEKLEAAVQHVKEAQLDVLFRELERDEGSVFEEMVGRGVLDMEGVAELVEGLCGLVLEGVGGVEGEEDGDFSDESDDGDYTAEHENDDEDDRGDEGLSVIAEEDEGRVDARLSALDLPRRHHSSGDHEHMIRHALQFLDAAKAMMASLTQTELWVILDECRKIVEQARGINIVLSPALLNDRPGLDKSGTYHPGGLGDVIVSALVTYRQHISQNNGVIDERVEKAALGFINFVKERNDVASGTYPKSSLWDRDACRRYYEAAIPCAPVFVKRLKEYIMTVLDNGWKFDEHVLEALEVLIAQAKGKACLDIEEEYSDSSRGDSPAWQGQEKIAVWLRGYSKLCEDEQQEVDGEVLRLAREVIDRAKRYEKHDPECECAYCGRQTKERTCSGYCGNECVCVVMLVEDDEDVDGDSEDEDDDETFVMETVGSRPLPPIYEDPEAEAASESDSNVVVEEGHMSVMIEDGNCEDVQFVVEI</sequence>
<dbReference type="STRING" id="1149755.A0A2J6RE97"/>
<dbReference type="AlphaFoldDB" id="A0A2J6RE97"/>
<proteinExistence type="predicted"/>
<reference evidence="2 3" key="1">
    <citation type="submission" date="2016-04" db="EMBL/GenBank/DDBJ databases">
        <title>A degradative enzymes factory behind the ericoid mycorrhizal symbiosis.</title>
        <authorList>
            <consortium name="DOE Joint Genome Institute"/>
            <person name="Martino E."/>
            <person name="Morin E."/>
            <person name="Grelet G."/>
            <person name="Kuo A."/>
            <person name="Kohler A."/>
            <person name="Daghino S."/>
            <person name="Barry K."/>
            <person name="Choi C."/>
            <person name="Cichocki N."/>
            <person name="Clum A."/>
            <person name="Copeland A."/>
            <person name="Hainaut M."/>
            <person name="Haridas S."/>
            <person name="Labutti K."/>
            <person name="Lindquist E."/>
            <person name="Lipzen A."/>
            <person name="Khouja H.-R."/>
            <person name="Murat C."/>
            <person name="Ohm R."/>
            <person name="Olson A."/>
            <person name="Spatafora J."/>
            <person name="Veneault-Fourrey C."/>
            <person name="Henrissat B."/>
            <person name="Grigoriev I."/>
            <person name="Martin F."/>
            <person name="Perotto S."/>
        </authorList>
    </citation>
    <scope>NUCLEOTIDE SEQUENCE [LARGE SCALE GENOMIC DNA]</scope>
    <source>
        <strain evidence="2 3">F</strain>
    </source>
</reference>
<dbReference type="Proteomes" id="UP000235786">
    <property type="component" value="Unassembled WGS sequence"/>
</dbReference>
<dbReference type="OrthoDB" id="10474412at2759"/>
<feature type="compositionally biased region" description="Low complexity" evidence="1">
    <location>
        <begin position="126"/>
        <end position="139"/>
    </location>
</feature>
<evidence type="ECO:0000313" key="2">
    <source>
        <dbReference type="EMBL" id="PMD36835.1"/>
    </source>
</evidence>
<name>A0A2J6RE97_HYAVF</name>
<organism evidence="2 3">
    <name type="scientific">Hyaloscypha variabilis (strain UAMH 11265 / GT02V1 / F)</name>
    <name type="common">Meliniomyces variabilis</name>
    <dbReference type="NCBI Taxonomy" id="1149755"/>
    <lineage>
        <taxon>Eukaryota</taxon>
        <taxon>Fungi</taxon>
        <taxon>Dikarya</taxon>
        <taxon>Ascomycota</taxon>
        <taxon>Pezizomycotina</taxon>
        <taxon>Leotiomycetes</taxon>
        <taxon>Helotiales</taxon>
        <taxon>Hyaloscyphaceae</taxon>
        <taxon>Hyaloscypha</taxon>
        <taxon>Hyaloscypha variabilis</taxon>
    </lineage>
</organism>
<accession>A0A2J6RE97</accession>